<dbReference type="Gene3D" id="3.10.310.30">
    <property type="match status" value="1"/>
</dbReference>
<reference evidence="3 4" key="2">
    <citation type="journal article" date="2016" name="Int. J. Syst. Evol. Microbiol.">
        <title>Vitellibacter aquimaris sp. nov., a marine bacterium isolated from seawater.</title>
        <authorList>
            <person name="Thevarajoo S."/>
            <person name="Selvaratnam C."/>
            <person name="Goh K.M."/>
            <person name="Hong K.W."/>
            <person name="Chan X.Y."/>
            <person name="Chan K.G."/>
            <person name="Chong C.S."/>
        </authorList>
    </citation>
    <scope>NUCLEOTIDE SEQUENCE [LARGE SCALE GENOMIC DNA]</scope>
    <source>
        <strain evidence="3 4">D-24</strain>
    </source>
</reference>
<dbReference type="Pfam" id="PF02272">
    <property type="entry name" value="DHHA1"/>
    <property type="match status" value="1"/>
</dbReference>
<proteinExistence type="predicted"/>
<evidence type="ECO:0000259" key="1">
    <source>
        <dbReference type="Pfam" id="PF01368"/>
    </source>
</evidence>
<dbReference type="OrthoDB" id="9803668at2"/>
<dbReference type="PANTHER" id="PTHR47618:SF1">
    <property type="entry name" value="BIFUNCTIONAL OLIGORIBONUCLEASE AND PAP PHOSPHATASE NRNA"/>
    <property type="match status" value="1"/>
</dbReference>
<keyword evidence="4" id="KW-1185">Reference proteome</keyword>
<evidence type="ECO:0000313" key="4">
    <source>
        <dbReference type="Proteomes" id="UP000070138"/>
    </source>
</evidence>
<dbReference type="InterPro" id="IPR051319">
    <property type="entry name" value="Oligoribo/pAp-PDE_c-di-AMP_PDE"/>
</dbReference>
<dbReference type="AlphaFoldDB" id="A0A137RID2"/>
<dbReference type="Pfam" id="PF01368">
    <property type="entry name" value="DHH"/>
    <property type="match status" value="1"/>
</dbReference>
<dbReference type="STRING" id="1548749.LS48_05535"/>
<dbReference type="EMBL" id="JRWG01000003">
    <property type="protein sequence ID" value="KXN99942.1"/>
    <property type="molecule type" value="Genomic_DNA"/>
</dbReference>
<dbReference type="InterPro" id="IPR001667">
    <property type="entry name" value="DDH_dom"/>
</dbReference>
<dbReference type="SUPFAM" id="SSF64182">
    <property type="entry name" value="DHH phosphoesterases"/>
    <property type="match status" value="1"/>
</dbReference>
<reference evidence="4" key="1">
    <citation type="submission" date="2014-10" db="EMBL/GenBank/DDBJ databases">
        <title>Genome sequencing of Vitellibacter sp. D-24.</title>
        <authorList>
            <person name="Thevarajoo S."/>
            <person name="Selvaratnam C."/>
            <person name="Goh K.M."/>
            <person name="Chong C.S."/>
        </authorList>
    </citation>
    <scope>NUCLEOTIDE SEQUENCE [LARGE SCALE GENOMIC DNA]</scope>
    <source>
        <strain evidence="4">D-24</strain>
    </source>
</reference>
<gene>
    <name evidence="3" type="ORF">LS48_05535</name>
</gene>
<dbReference type="PATRIC" id="fig|1548749.3.peg.1167"/>
<dbReference type="Gene3D" id="3.90.1640.10">
    <property type="entry name" value="inorganic pyrophosphatase (n-terminal core)"/>
    <property type="match status" value="1"/>
</dbReference>
<protein>
    <submittedName>
        <fullName evidence="3">Exopolyphosphatase</fullName>
    </submittedName>
</protein>
<dbReference type="InterPro" id="IPR003156">
    <property type="entry name" value="DHHA1_dom"/>
</dbReference>
<dbReference type="PANTHER" id="PTHR47618">
    <property type="entry name" value="BIFUNCTIONAL OLIGORIBONUCLEASE AND PAP PHOSPHATASE NRNA"/>
    <property type="match status" value="1"/>
</dbReference>
<evidence type="ECO:0000313" key="3">
    <source>
        <dbReference type="EMBL" id="KXN99942.1"/>
    </source>
</evidence>
<feature type="domain" description="DHHA1" evidence="2">
    <location>
        <begin position="244"/>
        <end position="323"/>
    </location>
</feature>
<dbReference type="InterPro" id="IPR038763">
    <property type="entry name" value="DHH_sf"/>
</dbReference>
<feature type="domain" description="DDH" evidence="1">
    <location>
        <begin position="18"/>
        <end position="170"/>
    </location>
</feature>
<name>A0A137RID2_9FLAO</name>
<comment type="caution">
    <text evidence="3">The sequence shown here is derived from an EMBL/GenBank/DDBJ whole genome shotgun (WGS) entry which is preliminary data.</text>
</comment>
<dbReference type="Proteomes" id="UP000070138">
    <property type="component" value="Unassembled WGS sequence"/>
</dbReference>
<sequence length="341" mass="37718">MNKDTTEAVQKLLASPQKVVIVGHKNPDGDAVGSCLGLSFFLKILGHTTTVIMPNDFPDFLKWLPGCDEIIIYEKEVQKTSEIFDNADLIFTLDFNSLDRVGGELQAVLENATAKFVMIDHHQQPADYAVATYSDVKMSSTSEMVYHFMDALGQTEKLSKEIAVNLYTGIMTDTGSFRFSSTSPTTHRVAARLIEAGAESAIINQNVYDTNSPERMKLLGVALNNLVILPEMHTAYITLTQNELDDHNFKKGDTEGFVNYALSVKGVVFAVIFIENKQENLVKISFRSKGDFSVNDFARNHYNGGGHINAAGGKSSQDLNKTISEFISILPRYKNKLTDAL</sequence>
<accession>A0A137RID2</accession>
<organism evidence="3 4">
    <name type="scientific">Aequorivita aquimaris</name>
    <dbReference type="NCBI Taxonomy" id="1548749"/>
    <lineage>
        <taxon>Bacteria</taxon>
        <taxon>Pseudomonadati</taxon>
        <taxon>Bacteroidota</taxon>
        <taxon>Flavobacteriia</taxon>
        <taxon>Flavobacteriales</taxon>
        <taxon>Flavobacteriaceae</taxon>
        <taxon>Aequorivita</taxon>
    </lineage>
</organism>
<dbReference type="RefSeq" id="WP_062620829.1">
    <property type="nucleotide sequence ID" value="NZ_JRWG01000003.1"/>
</dbReference>
<evidence type="ECO:0000259" key="2">
    <source>
        <dbReference type="Pfam" id="PF02272"/>
    </source>
</evidence>
<dbReference type="GO" id="GO:0003676">
    <property type="term" value="F:nucleic acid binding"/>
    <property type="evidence" value="ECO:0007669"/>
    <property type="project" value="InterPro"/>
</dbReference>